<comment type="caution">
    <text evidence="1">The sequence shown here is derived from an EMBL/GenBank/DDBJ whole genome shotgun (WGS) entry which is preliminary data.</text>
</comment>
<evidence type="ECO:0000313" key="1">
    <source>
        <dbReference type="EMBL" id="MRW96570.1"/>
    </source>
</evidence>
<dbReference type="InterPro" id="IPR055927">
    <property type="entry name" value="DUF7504"/>
</dbReference>
<dbReference type="EMBL" id="WKJQ01000001">
    <property type="protein sequence ID" value="MRW96570.1"/>
    <property type="molecule type" value="Genomic_DNA"/>
</dbReference>
<protein>
    <submittedName>
        <fullName evidence="1">Uncharacterized protein</fullName>
    </submittedName>
</protein>
<keyword evidence="2" id="KW-1185">Reference proteome</keyword>
<evidence type="ECO:0000313" key="2">
    <source>
        <dbReference type="Proteomes" id="UP000443423"/>
    </source>
</evidence>
<accession>A0A6A8G5N6</accession>
<organism evidence="1 2">
    <name type="scientific">Haloferax marinum</name>
    <dbReference type="NCBI Taxonomy" id="2666143"/>
    <lineage>
        <taxon>Archaea</taxon>
        <taxon>Methanobacteriati</taxon>
        <taxon>Methanobacteriota</taxon>
        <taxon>Stenosarchaea group</taxon>
        <taxon>Halobacteria</taxon>
        <taxon>Halobacteriales</taxon>
        <taxon>Haloferacaceae</taxon>
        <taxon>Haloferax</taxon>
    </lineage>
</organism>
<dbReference type="AlphaFoldDB" id="A0A6A8G5N6"/>
<dbReference type="Proteomes" id="UP000443423">
    <property type="component" value="Unassembled WGS sequence"/>
</dbReference>
<proteinExistence type="predicted"/>
<name>A0A6A8G5N6_9EURY</name>
<dbReference type="Pfam" id="PF24336">
    <property type="entry name" value="DUF7504"/>
    <property type="match status" value="1"/>
</dbReference>
<sequence>MATENEPARSVLVLCSDIDSPPFGLSGVQNPRLLAVDFTPRSTGDRVYWENRLGVRPAELAVITTETRDSDAVSADEVDQVTSPADLTGLGMKATKHLSRWESEGEPHDEPTTPIVVFDSLTILFQYAGLRPIFKFVHTLTTRVANVDGYGVFFLDPLTQDDKTVHTLSSVFDAIARRQGDEWDVLTR</sequence>
<reference evidence="1 2" key="1">
    <citation type="submission" date="2019-11" db="EMBL/GenBank/DDBJ databases">
        <title>Whole genome sequence of Haloferax sp. MBLA0078.</title>
        <authorList>
            <person name="Seo M.-J."/>
            <person name="Cho E.-S."/>
        </authorList>
    </citation>
    <scope>NUCLEOTIDE SEQUENCE [LARGE SCALE GENOMIC DNA]</scope>
    <source>
        <strain evidence="1 2">MBLA0078</strain>
    </source>
</reference>
<dbReference type="OrthoDB" id="109251at2157"/>
<gene>
    <name evidence="1" type="ORF">GJR99_08295</name>
</gene>